<dbReference type="InterPro" id="IPR010732">
    <property type="entry name" value="T6SS_TssG-like"/>
</dbReference>
<sequence length="347" mass="37070">MASAPEPSPPHLSFLARAADAAARYAPFALLRGTEARAPGQPRIGEARLPAQDLVTLRQPPALAFPAASVQAISVAQGRGRVDGHWLGLTGPMGPMPLHLTEFASYEQRYAASRPFGDFLDLLAGRMLQFFYRAWAAAVPHVSADRPADDRLTVMLGDLTGAVVGVPADAALPAAARLRYAALYVGRRSAVALEDALAHLLRAPVRLTEYVPRWRSIEAADRTRLGQGFAMLGQDAVAGGRVAMADAAFRVTITLAGLRDYEALLPGGRRFAAVGEALAAFAPPHLEWEIELALPEALAPPARLGGRGALGWTSWLAPDQRASRIRTDTRLRGRARSGASAMQEIQQ</sequence>
<evidence type="ECO:0008006" key="3">
    <source>
        <dbReference type="Google" id="ProtNLM"/>
    </source>
</evidence>
<dbReference type="HOGENOM" id="CLU_048238_4_0_5"/>
<dbReference type="NCBIfam" id="TIGR03347">
    <property type="entry name" value="VI_chp_1"/>
    <property type="match status" value="1"/>
</dbReference>
<name>W0AIA6_9SPHN</name>
<dbReference type="KEGG" id="ssan:NX02_18630"/>
<dbReference type="PANTHER" id="PTHR35564:SF4">
    <property type="entry name" value="CYTOPLASMIC PROTEIN"/>
    <property type="match status" value="1"/>
</dbReference>
<dbReference type="PATRIC" id="fig|1123269.5.peg.3648"/>
<proteinExistence type="predicted"/>
<dbReference type="EMBL" id="CP006644">
    <property type="protein sequence ID" value="AHE55395.1"/>
    <property type="molecule type" value="Genomic_DNA"/>
</dbReference>
<dbReference type="OrthoDB" id="1523296at2"/>
<reference evidence="1 2" key="1">
    <citation type="submission" date="2013-07" db="EMBL/GenBank/DDBJ databases">
        <title>Completed genome of Sphingomonas sanxanigenens NX02.</title>
        <authorList>
            <person name="Ma T."/>
            <person name="Huang H."/>
            <person name="Wu M."/>
            <person name="Li X."/>
            <person name="Li G."/>
        </authorList>
    </citation>
    <scope>NUCLEOTIDE SEQUENCE [LARGE SCALE GENOMIC DNA]</scope>
    <source>
        <strain evidence="1 2">NX02</strain>
    </source>
</reference>
<evidence type="ECO:0000313" key="1">
    <source>
        <dbReference type="EMBL" id="AHE55395.1"/>
    </source>
</evidence>
<protein>
    <recommendedName>
        <fullName evidence="3">Type VI secretion protein</fullName>
    </recommendedName>
</protein>
<evidence type="ECO:0000313" key="2">
    <source>
        <dbReference type="Proteomes" id="UP000018851"/>
    </source>
</evidence>
<organism evidence="1 2">
    <name type="scientific">Sphingomonas sanxanigenens DSM 19645 = NX02</name>
    <dbReference type="NCBI Taxonomy" id="1123269"/>
    <lineage>
        <taxon>Bacteria</taxon>
        <taxon>Pseudomonadati</taxon>
        <taxon>Pseudomonadota</taxon>
        <taxon>Alphaproteobacteria</taxon>
        <taxon>Sphingomonadales</taxon>
        <taxon>Sphingomonadaceae</taxon>
        <taxon>Sphingomonas</taxon>
    </lineage>
</organism>
<dbReference type="Proteomes" id="UP000018851">
    <property type="component" value="Chromosome"/>
</dbReference>
<accession>W0AIA6</accession>
<dbReference type="eggNOG" id="COG3520">
    <property type="taxonomic scope" value="Bacteria"/>
</dbReference>
<dbReference type="AlphaFoldDB" id="W0AIA6"/>
<keyword evidence="2" id="KW-1185">Reference proteome</keyword>
<dbReference type="Pfam" id="PF06996">
    <property type="entry name" value="T6SS_TssG"/>
    <property type="match status" value="1"/>
</dbReference>
<gene>
    <name evidence="1" type="ORF">NX02_18630</name>
</gene>
<dbReference type="STRING" id="1123269.NX02_18630"/>
<dbReference type="RefSeq" id="WP_025293570.1">
    <property type="nucleotide sequence ID" value="NZ_CP006644.1"/>
</dbReference>
<dbReference type="PANTHER" id="PTHR35564">
    <property type="match status" value="1"/>
</dbReference>